<accession>A0A1B3SK21</accession>
<dbReference type="EMBL" id="CP017015">
    <property type="protein sequence ID" value="AOG60279.1"/>
    <property type="molecule type" value="Genomic_DNA"/>
</dbReference>
<dbReference type="InterPro" id="IPR007880">
    <property type="entry name" value="Spiralin"/>
</dbReference>
<keyword evidence="2" id="KW-1185">Reference proteome</keyword>
<evidence type="ECO:0000313" key="1">
    <source>
        <dbReference type="EMBL" id="AOG60279.1"/>
    </source>
</evidence>
<sequence>MKKLLIYLSITSLATFNTGVLVFCFMNGSEKADLSTIGEEDRILTPEINTKTAAEREAVKKIKDLFNIYIIKLKDYKEEFQFTNGLDDQFGQISIISLDKSTKIKGSIIFKTVKVIEKQKKYLMNIKNKDLGEITEIEELPIIERAIAKINDLNDDYNLTIDDVDFIDAPSLVSATIQAKELSNNYLGRTNVYYNYKQEEFSVKNLNDIKKENLTVFEKDKAIAIQEAKNAVFTQIKKVLLIDLKELQDIKFTDYNKPNKFGNKGSIKVSAYSNSLKTKGDATFTINYHGEIYKKKNLSEEIKNELITPPLNVESDIKKYVLNL</sequence>
<organism evidence="1 2">
    <name type="scientific">Spiroplasma helicoides</name>
    <dbReference type="NCBI Taxonomy" id="216938"/>
    <lineage>
        <taxon>Bacteria</taxon>
        <taxon>Bacillati</taxon>
        <taxon>Mycoplasmatota</taxon>
        <taxon>Mollicutes</taxon>
        <taxon>Entomoplasmatales</taxon>
        <taxon>Spiroplasmataceae</taxon>
        <taxon>Spiroplasma</taxon>
    </lineage>
</organism>
<dbReference type="Pfam" id="PF05215">
    <property type="entry name" value="Spiralin"/>
    <property type="match status" value="2"/>
</dbReference>
<dbReference type="RefSeq" id="WP_069116083.1">
    <property type="nucleotide sequence ID" value="NZ_CP017015.1"/>
</dbReference>
<protein>
    <submittedName>
        <fullName evidence="1">Uncharacterized protein</fullName>
    </submittedName>
</protein>
<dbReference type="KEGG" id="shj:SHELI_v1c03240"/>
<dbReference type="AlphaFoldDB" id="A0A1B3SK21"/>
<name>A0A1B3SK21_9MOLU</name>
<gene>
    <name evidence="1" type="ORF">SHELI_v1c03240</name>
</gene>
<dbReference type="Proteomes" id="UP000094378">
    <property type="component" value="Chromosome"/>
</dbReference>
<evidence type="ECO:0000313" key="2">
    <source>
        <dbReference type="Proteomes" id="UP000094378"/>
    </source>
</evidence>
<proteinExistence type="predicted"/>
<dbReference type="GO" id="GO:0016020">
    <property type="term" value="C:membrane"/>
    <property type="evidence" value="ECO:0007669"/>
    <property type="project" value="InterPro"/>
</dbReference>
<reference evidence="1 2" key="1">
    <citation type="submission" date="2016-08" db="EMBL/GenBank/DDBJ databases">
        <title>Complete genome sequence of Spiroplasma helicoides TABS-2 (DSM 22551).</title>
        <authorList>
            <person name="Shen W.-Y."/>
            <person name="Lo W.-S."/>
            <person name="Lai Y.-C."/>
            <person name="Kuo C.-H."/>
        </authorList>
    </citation>
    <scope>NUCLEOTIDE SEQUENCE [LARGE SCALE GENOMIC DNA]</scope>
    <source>
        <strain evidence="1 2">TABS-2</strain>
    </source>
</reference>